<gene>
    <name evidence="1" type="ORF">AVEN_110684_1</name>
</gene>
<protein>
    <submittedName>
        <fullName evidence="1">Uncharacterized protein</fullName>
    </submittedName>
</protein>
<reference evidence="1 2" key="1">
    <citation type="journal article" date="2019" name="Sci. Rep.">
        <title>Orb-weaving spider Araneus ventricosus genome elucidates the spidroin gene catalogue.</title>
        <authorList>
            <person name="Kono N."/>
            <person name="Nakamura H."/>
            <person name="Ohtoshi R."/>
            <person name="Moran D.A.P."/>
            <person name="Shinohara A."/>
            <person name="Yoshida Y."/>
            <person name="Fujiwara M."/>
            <person name="Mori M."/>
            <person name="Tomita M."/>
            <person name="Arakawa K."/>
        </authorList>
    </citation>
    <scope>NUCLEOTIDE SEQUENCE [LARGE SCALE GENOMIC DNA]</scope>
</reference>
<organism evidence="1 2">
    <name type="scientific">Araneus ventricosus</name>
    <name type="common">Orbweaver spider</name>
    <name type="synonym">Epeira ventricosa</name>
    <dbReference type="NCBI Taxonomy" id="182803"/>
    <lineage>
        <taxon>Eukaryota</taxon>
        <taxon>Metazoa</taxon>
        <taxon>Ecdysozoa</taxon>
        <taxon>Arthropoda</taxon>
        <taxon>Chelicerata</taxon>
        <taxon>Arachnida</taxon>
        <taxon>Araneae</taxon>
        <taxon>Araneomorphae</taxon>
        <taxon>Entelegynae</taxon>
        <taxon>Araneoidea</taxon>
        <taxon>Araneidae</taxon>
        <taxon>Araneus</taxon>
    </lineage>
</organism>
<dbReference type="EMBL" id="BGPR01000032">
    <property type="protein sequence ID" value="GBL83374.1"/>
    <property type="molecule type" value="Genomic_DNA"/>
</dbReference>
<accession>A0A4Y2AWW9</accession>
<dbReference type="AlphaFoldDB" id="A0A4Y2AWW9"/>
<dbReference type="OrthoDB" id="7464821at2759"/>
<evidence type="ECO:0000313" key="1">
    <source>
        <dbReference type="EMBL" id="GBL83374.1"/>
    </source>
</evidence>
<keyword evidence="2" id="KW-1185">Reference proteome</keyword>
<proteinExistence type="predicted"/>
<comment type="caution">
    <text evidence="1">The sequence shown here is derived from an EMBL/GenBank/DDBJ whole genome shotgun (WGS) entry which is preliminary data.</text>
</comment>
<evidence type="ECO:0000313" key="2">
    <source>
        <dbReference type="Proteomes" id="UP000499080"/>
    </source>
</evidence>
<sequence>MLFHRYDDFKQACISSTLVPRGIAGSVCRKSPVNTMITPPILLLLHLMSFNVTSSALNAALWDIVHSSQTISLQSFKIFAFPEFLEMFHVGVSVLARFKGNLKAE</sequence>
<name>A0A4Y2AWW9_ARAVE</name>
<dbReference type="Proteomes" id="UP000499080">
    <property type="component" value="Unassembled WGS sequence"/>
</dbReference>